<dbReference type="InterPro" id="IPR036867">
    <property type="entry name" value="R3H_dom_sf"/>
</dbReference>
<feature type="domain" description="R3H" evidence="7">
    <location>
        <begin position="774"/>
        <end position="840"/>
    </location>
</feature>
<feature type="compositionally biased region" description="Basic and acidic residues" evidence="6">
    <location>
        <begin position="1066"/>
        <end position="1095"/>
    </location>
</feature>
<feature type="region of interest" description="Disordered" evidence="6">
    <location>
        <begin position="1036"/>
        <end position="1095"/>
    </location>
</feature>
<keyword evidence="13" id="KW-1185">Reference proteome</keyword>
<gene>
    <name evidence="9" type="ORF">PR001_g23415</name>
    <name evidence="10" type="ORF">PR002_g16835</name>
    <name evidence="11" type="ORF">PR003_g17194</name>
</gene>
<evidence type="ECO:0000313" key="10">
    <source>
        <dbReference type="EMBL" id="KAE9005199.1"/>
    </source>
</evidence>
<feature type="compositionally biased region" description="Basic and acidic residues" evidence="6">
    <location>
        <begin position="1216"/>
        <end position="1242"/>
    </location>
</feature>
<dbReference type="EMBL" id="QXFT01001301">
    <property type="protein sequence ID" value="KAE9322580.1"/>
    <property type="molecule type" value="Genomic_DNA"/>
</dbReference>
<comment type="subcellular location">
    <subcellularLocation>
        <location evidence="1">Cytoplasm</location>
    </subcellularLocation>
</comment>
<dbReference type="PANTHER" id="PTHR12913:SF1">
    <property type="entry name" value="COLD SHOCK DOMAIN-CONTAINING PROTEIN E1"/>
    <property type="match status" value="1"/>
</dbReference>
<feature type="compositionally biased region" description="Basic and acidic residues" evidence="6">
    <location>
        <begin position="431"/>
        <end position="454"/>
    </location>
</feature>
<evidence type="ECO:0000256" key="1">
    <source>
        <dbReference type="ARBA" id="ARBA00004496"/>
    </source>
</evidence>
<dbReference type="Proteomes" id="UP000434957">
    <property type="component" value="Unassembled WGS sequence"/>
</dbReference>
<dbReference type="Pfam" id="PF00313">
    <property type="entry name" value="CSD"/>
    <property type="match status" value="1"/>
</dbReference>
<evidence type="ECO:0000256" key="3">
    <source>
        <dbReference type="ARBA" id="ARBA00022737"/>
    </source>
</evidence>
<dbReference type="InterPro" id="IPR011129">
    <property type="entry name" value="CSD"/>
</dbReference>
<evidence type="ECO:0008006" key="15">
    <source>
        <dbReference type="Google" id="ProtNLM"/>
    </source>
</evidence>
<feature type="region of interest" description="Disordered" evidence="6">
    <location>
        <begin position="539"/>
        <end position="573"/>
    </location>
</feature>
<feature type="compositionally biased region" description="Gly residues" evidence="6">
    <location>
        <begin position="135"/>
        <end position="153"/>
    </location>
</feature>
<evidence type="ECO:0000313" key="9">
    <source>
        <dbReference type="EMBL" id="KAE8983559.1"/>
    </source>
</evidence>
<feature type="region of interest" description="Disordered" evidence="6">
    <location>
        <begin position="431"/>
        <end position="469"/>
    </location>
</feature>
<reference evidence="11 13" key="1">
    <citation type="submission" date="2018-08" db="EMBL/GenBank/DDBJ databases">
        <title>Genomic investigation of the strawberry pathogen Phytophthora fragariae indicates pathogenicity is determined by transcriptional variation in three key races.</title>
        <authorList>
            <person name="Adams T.M."/>
            <person name="Armitage A.D."/>
            <person name="Sobczyk M.K."/>
            <person name="Bates H.J."/>
            <person name="Dunwell J.M."/>
            <person name="Nellist C.F."/>
            <person name="Harrison R.J."/>
        </authorList>
    </citation>
    <scope>NUCLEOTIDE SEQUENCE [LARGE SCALE GENOMIC DNA]</scope>
    <source>
        <strain evidence="9 12">SCRP249</strain>
        <strain evidence="10 14">SCRP324</strain>
        <strain evidence="11 13">SCRP333</strain>
    </source>
</reference>
<sequence>MFRTPQPGDWAAEDEDTAPLPLPTHTPAPEAEAPAPAPAASRSQDARGRFDRSSSGGAGGRFERDKGDYGGERGGRFERDNGGRFDRDRGDYGGGGRFDRGGGRYDRDYDRGGRSDRDYDRGAAGGRFERDGGGRYEGGGGRYEGGAATGGGRADATRWGHNADRRGGGSAARELPVQQGFVVSIRENFGFVSCLERDGDLFFHMSEAPVGVQLQDEVEFRVKLNQRSDKEMACQLVALPKGTIQVEELSDELVDGVVTKSLPRGGHAGGRGFFNGRDDDRHQREEHGLIEVKREAETEVEAAAEQTEQEADAPLKKTRARREIVRFNSESVALVEDKDEQEQSGRPKRNPIPHFGDQVRFRIAKHRKTGAKRAVDITITVSAREKLEKEMEAKLATMTREMGVVDRVKNGGGFIKCCDRPVDIYFPFHEIREPEGGDTSDIKDGEQSEATDKPRRGRQGKGPTLREGDEVSFFVYEDQEDDSARSRPRLTALRVQKLPAGSVSFEELIRADVEGLVSKLPKEPRNGPEVIGSIAVASAEPTDAEMSEEAKDAATETTAESEGKPYKKKKGKDGKAKKQKVSFRLCDTEDMSYVPHIDDKVAFDEVLDKRTGNVKAVKVRVVQLNPKNRETGTINALKDDFGFIKCAERSGDAYFRFSDVMGTSRSFSNGTEVAFDVIVDTKSDHIRATRLQILPRGTVKWEDVAAEGLEGKIVAVPSSRRGHQSNRGGCGDKMKQLQKFVLGKITFTTPQKQHLIDFLPELKEKVDSAFITSDDVVEESQKVAEGDVEDKENAEIRISLPSALSKFERAAVHEYSDWLGLKHESSGKGPQRRLDIVGSEKISISTVEEKLAKSAPELTVEFKEDDVNDVRYHPHVGDRVKFDLVLVKRTKQFQCKSVSCVEAASTKTKPAAQSDAAKGEGFIVSVKPEGFGFIQPAQTVPGSLGENLFFHIKEITTGQTLAELKEGTEVQYTIFADDKKKKNRAVAIFVVPAGTIKRVVPESIKGVVTKASFLHRMKGGAKGRFTKANNKTSTLGRIRLADADDDGSDADADGDSDDEEAEEDNAEAKSGDTETETKDATSSDDTKTTDKKKDVAQKKTGKQFYLYNIRDIADPTVILREGDEVEFIPQVTPKNLRAANIRLIQSRAKQGVVTRMTDDLGGIIRLDGDDTEPAIEACYTARSVLRGDILSEGDRVEFAYRVPSTTKTSNKASKKTVADDKASEDEDKVKAEGGEELAKDTAEPAPAEPALGRATSILRLSSSPNSEASSKRRGSRSVNSTLREAMRQVGANAMVASRMAKGPNGSRGFADGWNLPSDEATVTSLETETSTTSTTTTTTTVTTTTTTSTEKSEA</sequence>
<keyword evidence="2" id="KW-0963">Cytoplasm</keyword>
<dbReference type="Gene3D" id="2.40.50.140">
    <property type="entry name" value="Nucleic acid-binding proteins"/>
    <property type="match status" value="4"/>
</dbReference>
<feature type="compositionally biased region" description="Low complexity" evidence="6">
    <location>
        <begin position="27"/>
        <end position="40"/>
    </location>
</feature>
<dbReference type="Proteomes" id="UP000435112">
    <property type="component" value="Unassembled WGS sequence"/>
</dbReference>
<dbReference type="InterPro" id="IPR002059">
    <property type="entry name" value="CSP_DNA-bd"/>
</dbReference>
<dbReference type="Pfam" id="PF01424">
    <property type="entry name" value="R3H"/>
    <property type="match status" value="1"/>
</dbReference>
<accession>A0A6A4EEB2</accession>
<comment type="caution">
    <text evidence="11">The sequence shown here is derived from an EMBL/GenBank/DDBJ whole genome shotgun (WGS) entry which is preliminary data.</text>
</comment>
<dbReference type="PROSITE" id="PS51061">
    <property type="entry name" value="R3H"/>
    <property type="match status" value="1"/>
</dbReference>
<feature type="compositionally biased region" description="Basic and acidic residues" evidence="6">
    <location>
        <begin position="61"/>
        <end position="134"/>
    </location>
</feature>
<dbReference type="Proteomes" id="UP000429607">
    <property type="component" value="Unassembled WGS sequence"/>
</dbReference>
<feature type="region of interest" description="Disordered" evidence="6">
    <location>
        <begin position="1"/>
        <end position="158"/>
    </location>
</feature>
<organism evidence="11 13">
    <name type="scientific">Phytophthora rubi</name>
    <dbReference type="NCBI Taxonomy" id="129364"/>
    <lineage>
        <taxon>Eukaryota</taxon>
        <taxon>Sar</taxon>
        <taxon>Stramenopiles</taxon>
        <taxon>Oomycota</taxon>
        <taxon>Peronosporomycetes</taxon>
        <taxon>Peronosporales</taxon>
        <taxon>Peronosporaceae</taxon>
        <taxon>Phytophthora</taxon>
    </lineage>
</organism>
<dbReference type="InterPro" id="IPR001374">
    <property type="entry name" value="R3H_dom"/>
</dbReference>
<evidence type="ECO:0000259" key="7">
    <source>
        <dbReference type="PROSITE" id="PS51061"/>
    </source>
</evidence>
<evidence type="ECO:0000313" key="14">
    <source>
        <dbReference type="Proteomes" id="UP000435112"/>
    </source>
</evidence>
<feature type="compositionally biased region" description="Acidic residues" evidence="6">
    <location>
        <begin position="1043"/>
        <end position="1065"/>
    </location>
</feature>
<feature type="compositionally biased region" description="Polar residues" evidence="6">
    <location>
        <begin position="1258"/>
        <end position="1268"/>
    </location>
</feature>
<evidence type="ECO:0000256" key="4">
    <source>
        <dbReference type="ARBA" id="ARBA00022884"/>
    </source>
</evidence>
<feature type="region of interest" description="Disordered" evidence="6">
    <location>
        <begin position="334"/>
        <end position="357"/>
    </location>
</feature>
<name>A0A6A4EEB2_9STRA</name>
<feature type="domain" description="CSD" evidence="8">
    <location>
        <begin position="918"/>
        <end position="990"/>
    </location>
</feature>
<dbReference type="GO" id="GO:0005737">
    <property type="term" value="C:cytoplasm"/>
    <property type="evidence" value="ECO:0007669"/>
    <property type="project" value="UniProtKB-SubCell"/>
</dbReference>
<evidence type="ECO:0000256" key="6">
    <source>
        <dbReference type="SAM" id="MobiDB-lite"/>
    </source>
</evidence>
<comment type="similarity">
    <text evidence="5">Belongs to the UNR family.</text>
</comment>
<dbReference type="SUPFAM" id="SSF82708">
    <property type="entry name" value="R3H domain"/>
    <property type="match status" value="1"/>
</dbReference>
<dbReference type="InterPro" id="IPR012340">
    <property type="entry name" value="NA-bd_OB-fold"/>
</dbReference>
<feature type="region of interest" description="Disordered" evidence="6">
    <location>
        <begin position="1205"/>
        <end position="1354"/>
    </location>
</feature>
<keyword evidence="3" id="KW-0677">Repeat</keyword>
<evidence type="ECO:0000313" key="12">
    <source>
        <dbReference type="Proteomes" id="UP000429607"/>
    </source>
</evidence>
<dbReference type="PANTHER" id="PTHR12913">
    <property type="entry name" value="UNR PROTEIN N-RAS UPSTREAM GENE PROTEIN"/>
    <property type="match status" value="1"/>
</dbReference>
<dbReference type="SMART" id="SM00357">
    <property type="entry name" value="CSP"/>
    <property type="match status" value="4"/>
</dbReference>
<feature type="domain" description="CSD" evidence="8">
    <location>
        <begin position="177"/>
        <end position="238"/>
    </location>
</feature>
<proteinExistence type="inferred from homology"/>
<feature type="domain" description="CSD" evidence="8">
    <location>
        <begin position="629"/>
        <end position="693"/>
    </location>
</feature>
<evidence type="ECO:0000313" key="13">
    <source>
        <dbReference type="Proteomes" id="UP000434957"/>
    </source>
</evidence>
<evidence type="ECO:0000256" key="5">
    <source>
        <dbReference type="ARBA" id="ARBA00044751"/>
    </source>
</evidence>
<dbReference type="PROSITE" id="PS51857">
    <property type="entry name" value="CSD_2"/>
    <property type="match status" value="3"/>
</dbReference>
<dbReference type="SUPFAM" id="SSF50249">
    <property type="entry name" value="Nucleic acid-binding proteins"/>
    <property type="match status" value="3"/>
</dbReference>
<feature type="compositionally biased region" description="Low complexity" evidence="6">
    <location>
        <begin position="1321"/>
        <end position="1354"/>
    </location>
</feature>
<dbReference type="EMBL" id="QXFU01001313">
    <property type="protein sequence ID" value="KAE9005199.1"/>
    <property type="molecule type" value="Genomic_DNA"/>
</dbReference>
<evidence type="ECO:0000313" key="11">
    <source>
        <dbReference type="EMBL" id="KAE9322580.1"/>
    </source>
</evidence>
<dbReference type="GO" id="GO:0003723">
    <property type="term" value="F:RNA binding"/>
    <property type="evidence" value="ECO:0007669"/>
    <property type="project" value="UniProtKB-KW"/>
</dbReference>
<evidence type="ECO:0000256" key="2">
    <source>
        <dbReference type="ARBA" id="ARBA00022490"/>
    </source>
</evidence>
<evidence type="ECO:0000259" key="8">
    <source>
        <dbReference type="PROSITE" id="PS51857"/>
    </source>
</evidence>
<keyword evidence="4" id="KW-0694">RNA-binding</keyword>
<dbReference type="EMBL" id="QXFV01002771">
    <property type="protein sequence ID" value="KAE8983559.1"/>
    <property type="molecule type" value="Genomic_DNA"/>
</dbReference>
<protein>
    <recommendedName>
        <fullName evidence="15">Cold shock domain-containing protein</fullName>
    </recommendedName>
</protein>
<dbReference type="OrthoDB" id="74319at2759"/>
<dbReference type="Gene3D" id="3.30.1370.50">
    <property type="entry name" value="R3H-like domain"/>
    <property type="match status" value="1"/>
</dbReference>